<protein>
    <submittedName>
        <fullName evidence="1">Uncharacterized protein</fullName>
    </submittedName>
</protein>
<gene>
    <name evidence="1" type="ORF">MBAV_005603</name>
</gene>
<dbReference type="Proteomes" id="UP000033423">
    <property type="component" value="Unassembled WGS sequence"/>
</dbReference>
<organism evidence="1 2">
    <name type="scientific">Candidatus Magnetobacterium bavaricum</name>
    <dbReference type="NCBI Taxonomy" id="29290"/>
    <lineage>
        <taxon>Bacteria</taxon>
        <taxon>Pseudomonadati</taxon>
        <taxon>Nitrospirota</taxon>
        <taxon>Thermodesulfovibrionia</taxon>
        <taxon>Thermodesulfovibrionales</taxon>
        <taxon>Candidatus Magnetobacteriaceae</taxon>
        <taxon>Candidatus Magnetobacterium</taxon>
    </lineage>
</organism>
<keyword evidence="2" id="KW-1185">Reference proteome</keyword>
<proteinExistence type="predicted"/>
<comment type="caution">
    <text evidence="1">The sequence shown here is derived from an EMBL/GenBank/DDBJ whole genome shotgun (WGS) entry which is preliminary data.</text>
</comment>
<reference evidence="1 2" key="1">
    <citation type="submission" date="2015-02" db="EMBL/GenBank/DDBJ databases">
        <title>Single-cell genomics of uncultivated deep-branching MTB reveals a conserved set of magnetosome genes.</title>
        <authorList>
            <person name="Kolinko S."/>
            <person name="Richter M."/>
            <person name="Glockner F.O."/>
            <person name="Brachmann A."/>
            <person name="Schuler D."/>
        </authorList>
    </citation>
    <scope>NUCLEOTIDE SEQUENCE [LARGE SCALE GENOMIC DNA]</scope>
    <source>
        <strain evidence="1">TM-1</strain>
    </source>
</reference>
<feature type="non-terminal residue" evidence="1">
    <location>
        <position position="1"/>
    </location>
</feature>
<dbReference type="EMBL" id="LACI01002402">
    <property type="protein sequence ID" value="KJU82204.1"/>
    <property type="molecule type" value="Genomic_DNA"/>
</dbReference>
<evidence type="ECO:0000313" key="1">
    <source>
        <dbReference type="EMBL" id="KJU82204.1"/>
    </source>
</evidence>
<dbReference type="Gene3D" id="6.20.240.60">
    <property type="match status" value="1"/>
</dbReference>
<sequence>KAGLEKAKKALAEIFKYGEITDMAYQFLHNLTTCPAVKNATLYFNPKLADPAWAISKQTKLIIKIGDHVFYKEL</sequence>
<evidence type="ECO:0000313" key="2">
    <source>
        <dbReference type="Proteomes" id="UP000033423"/>
    </source>
</evidence>
<dbReference type="AlphaFoldDB" id="A0A0F3GJR4"/>
<name>A0A0F3GJR4_9BACT</name>
<accession>A0A0F3GJR4</accession>